<comment type="catalytic activity">
    <reaction evidence="1 15">
        <text>Hydrolysis of DNA containing ring-opened 7-methylguanine residues, releasing 2,6-diamino-4-hydroxy-5-(N-methyl)formamidopyrimidine.</text>
        <dbReference type="EC" id="3.2.2.23"/>
    </reaction>
</comment>
<evidence type="ECO:0000256" key="7">
    <source>
        <dbReference type="ARBA" id="ARBA00022801"/>
    </source>
</evidence>
<dbReference type="PANTHER" id="PTHR22993">
    <property type="entry name" value="FORMAMIDOPYRIMIDINE-DNA GLYCOSYLASE"/>
    <property type="match status" value="1"/>
</dbReference>
<dbReference type="PANTHER" id="PTHR22993:SF9">
    <property type="entry name" value="FORMAMIDOPYRIMIDINE-DNA GLYCOSYLASE"/>
    <property type="match status" value="1"/>
</dbReference>
<dbReference type="Proteomes" id="UP001230005">
    <property type="component" value="Unassembled WGS sequence"/>
</dbReference>
<dbReference type="Pfam" id="PF06831">
    <property type="entry name" value="H2TH"/>
    <property type="match status" value="1"/>
</dbReference>
<dbReference type="InterPro" id="IPR000214">
    <property type="entry name" value="Znf_DNA_glyclase/AP_lyase"/>
</dbReference>
<dbReference type="SMART" id="SM00898">
    <property type="entry name" value="Fapy_DNA_glyco"/>
    <property type="match status" value="1"/>
</dbReference>
<keyword evidence="8 15" id="KW-0862">Zinc</keyword>
<feature type="active site" description="Proton donor; for beta-elimination activity" evidence="15">
    <location>
        <position position="60"/>
    </location>
</feature>
<comment type="cofactor">
    <cofactor evidence="15">
        <name>Zn(2+)</name>
        <dbReference type="ChEBI" id="CHEBI:29105"/>
    </cofactor>
    <text evidence="15">Binds 1 zinc ion per subunit.</text>
</comment>
<comment type="function">
    <text evidence="15">Involved in base excision repair of DNA damaged by oxidation or by mutagenic agents. Acts as DNA glycosylase that recognizes and removes damaged bases. Has a preference for oxidized purines, such as 7,8-dihydro-8-oxoguanine (8-oxoG). Has AP (apurinic/apyrimidinic) lyase activity and introduces nicks in the DNA strand. Cleaves the DNA backbone by beta-delta elimination to generate a single-strand break at the site of the removed base with both 3'- and 5'-phosphates.</text>
</comment>
<evidence type="ECO:0000256" key="1">
    <source>
        <dbReference type="ARBA" id="ARBA00001668"/>
    </source>
</evidence>
<comment type="subunit">
    <text evidence="3 15">Monomer.</text>
</comment>
<evidence type="ECO:0000256" key="5">
    <source>
        <dbReference type="ARBA" id="ARBA00022763"/>
    </source>
</evidence>
<comment type="caution">
    <text evidence="15">Lacks conserved residue(s) required for the propagation of feature annotation.</text>
</comment>
<dbReference type="InterPro" id="IPR012319">
    <property type="entry name" value="FPG_cat"/>
</dbReference>
<evidence type="ECO:0000256" key="11">
    <source>
        <dbReference type="ARBA" id="ARBA00023239"/>
    </source>
</evidence>
<dbReference type="GO" id="GO:0140078">
    <property type="term" value="F:class I DNA-(apurinic or apyrimidinic site) endonuclease activity"/>
    <property type="evidence" value="ECO:0007669"/>
    <property type="project" value="UniProtKB-EC"/>
</dbReference>
<evidence type="ECO:0000256" key="14">
    <source>
        <dbReference type="ARBA" id="ARBA00044632"/>
    </source>
</evidence>
<keyword evidence="13 15" id="KW-0326">Glycosidase</keyword>
<dbReference type="NCBIfam" id="NF002211">
    <property type="entry name" value="PRK01103.1"/>
    <property type="match status" value="1"/>
</dbReference>
<dbReference type="InterPro" id="IPR020629">
    <property type="entry name" value="FPG_Glyclase"/>
</dbReference>
<dbReference type="InterPro" id="IPR010979">
    <property type="entry name" value="Ribosomal_uS13-like_H2TH"/>
</dbReference>
<keyword evidence="11 15" id="KW-0456">Lyase</keyword>
<evidence type="ECO:0000256" key="15">
    <source>
        <dbReference type="HAMAP-Rule" id="MF_00103"/>
    </source>
</evidence>
<proteinExistence type="inferred from homology"/>
<dbReference type="Gene3D" id="3.20.190.10">
    <property type="entry name" value="MutM-like, N-terminal"/>
    <property type="match status" value="1"/>
</dbReference>
<feature type="domain" description="Formamidopyrimidine-DNA glycosylase catalytic" evidence="17">
    <location>
        <begin position="2"/>
        <end position="115"/>
    </location>
</feature>
<dbReference type="NCBIfam" id="TIGR00577">
    <property type="entry name" value="fpg"/>
    <property type="match status" value="1"/>
</dbReference>
<sequence length="275" mass="31779">MPELPEVETVRRTLLELIKGEKIEKVIVTWPKMIKFPDDVEEFKLRLIGQRFNDILRRGKFLVFILDEDTLVSHLRMEGRYGLFSGEESPEKHTHVRFFLEGNKELRYRDVRKFGTMHLFPKGEEERHLPLSQLGVEPFSKDFTPKLLNHLLKKTTRKIKPALLDQTLVVGLGNIYVDEALFRARIHPEKRSDKLTFKETERLHESIIKTLGEAVEMGGSSIKSYVNGQGEMGMFQQTLFVYGRQGEYCKVCNTPIVRSVVGGRGTHTCSSCQKR</sequence>
<reference evidence="18 19" key="1">
    <citation type="submission" date="2023-07" db="EMBL/GenBank/DDBJ databases">
        <title>Genomic Encyclopedia of Type Strains, Phase IV (KMG-IV): sequencing the most valuable type-strain genomes for metagenomic binning, comparative biology and taxonomic classification.</title>
        <authorList>
            <person name="Goeker M."/>
        </authorList>
    </citation>
    <scope>NUCLEOTIDE SEQUENCE [LARGE SCALE GENOMIC DNA]</scope>
    <source>
        <strain evidence="18 19">DSM 9768</strain>
    </source>
</reference>
<evidence type="ECO:0000313" key="19">
    <source>
        <dbReference type="Proteomes" id="UP001230005"/>
    </source>
</evidence>
<comment type="catalytic activity">
    <reaction evidence="14 15">
        <text>2'-deoxyribonucleotide-(2'-deoxyribose 5'-phosphate)-2'-deoxyribonucleotide-DNA = a 3'-end 2'-deoxyribonucleotide-(2,3-dehydro-2,3-deoxyribose 5'-phosphate)-DNA + a 5'-end 5'-phospho-2'-deoxyribonucleoside-DNA + H(+)</text>
        <dbReference type="Rhea" id="RHEA:66592"/>
        <dbReference type="Rhea" id="RHEA-COMP:13180"/>
        <dbReference type="Rhea" id="RHEA-COMP:16897"/>
        <dbReference type="Rhea" id="RHEA-COMP:17067"/>
        <dbReference type="ChEBI" id="CHEBI:15378"/>
        <dbReference type="ChEBI" id="CHEBI:136412"/>
        <dbReference type="ChEBI" id="CHEBI:157695"/>
        <dbReference type="ChEBI" id="CHEBI:167181"/>
        <dbReference type="EC" id="4.2.99.18"/>
    </reaction>
</comment>
<keyword evidence="7 15" id="KW-0378">Hydrolase</keyword>
<feature type="binding site" evidence="15">
    <location>
        <position position="93"/>
    </location>
    <ligand>
        <name>DNA</name>
        <dbReference type="ChEBI" id="CHEBI:16991"/>
    </ligand>
</feature>
<feature type="binding site" evidence="15">
    <location>
        <position position="112"/>
    </location>
    <ligand>
        <name>DNA</name>
        <dbReference type="ChEBI" id="CHEBI:16991"/>
    </ligand>
</feature>
<dbReference type="EMBL" id="JAUSUG010000008">
    <property type="protein sequence ID" value="MDQ0255057.1"/>
    <property type="molecule type" value="Genomic_DNA"/>
</dbReference>
<gene>
    <name evidence="15" type="primary">mutM</name>
    <name evidence="15" type="synonym">fpg</name>
    <name evidence="18" type="ORF">J2S74_002439</name>
</gene>
<feature type="active site" description="Proton donor" evidence="15">
    <location>
        <position position="3"/>
    </location>
</feature>
<name>A0ABT9ZWC8_9BACI</name>
<dbReference type="CDD" id="cd08966">
    <property type="entry name" value="EcFpg-like_N"/>
    <property type="match status" value="1"/>
</dbReference>
<evidence type="ECO:0000256" key="6">
    <source>
        <dbReference type="ARBA" id="ARBA00022771"/>
    </source>
</evidence>
<feature type="domain" description="FPG-type" evidence="16">
    <location>
        <begin position="240"/>
        <end position="274"/>
    </location>
</feature>
<evidence type="ECO:0000259" key="17">
    <source>
        <dbReference type="PROSITE" id="PS51068"/>
    </source>
</evidence>
<dbReference type="SUPFAM" id="SSF46946">
    <property type="entry name" value="S13-like H2TH domain"/>
    <property type="match status" value="1"/>
</dbReference>
<dbReference type="PROSITE" id="PS51068">
    <property type="entry name" value="FPG_CAT"/>
    <property type="match status" value="1"/>
</dbReference>
<evidence type="ECO:0000256" key="9">
    <source>
        <dbReference type="ARBA" id="ARBA00023125"/>
    </source>
</evidence>
<dbReference type="RefSeq" id="WP_307325876.1">
    <property type="nucleotide sequence ID" value="NZ_JAUSUG010000008.1"/>
</dbReference>
<keyword evidence="10 15" id="KW-0234">DNA repair</keyword>
<dbReference type="SMART" id="SM01232">
    <property type="entry name" value="H2TH"/>
    <property type="match status" value="1"/>
</dbReference>
<dbReference type="Gene3D" id="1.10.8.50">
    <property type="match status" value="1"/>
</dbReference>
<evidence type="ECO:0000256" key="8">
    <source>
        <dbReference type="ARBA" id="ARBA00022833"/>
    </source>
</evidence>
<comment type="similarity">
    <text evidence="2 15">Belongs to the FPG family.</text>
</comment>
<dbReference type="SUPFAM" id="SSF57716">
    <property type="entry name" value="Glucocorticoid receptor-like (DNA-binding domain)"/>
    <property type="match status" value="1"/>
</dbReference>
<protein>
    <recommendedName>
        <fullName evidence="15">Formamidopyrimidine-DNA glycosylase</fullName>
        <shortName evidence="15">Fapy-DNA glycosylase</shortName>
        <ecNumber evidence="15">3.2.2.23</ecNumber>
    </recommendedName>
    <alternativeName>
        <fullName evidence="15">DNA-(apurinic or apyrimidinic site) lyase MutM</fullName>
        <shortName evidence="15">AP lyase MutM</shortName>
        <ecNumber evidence="15">4.2.99.18</ecNumber>
    </alternativeName>
</protein>
<accession>A0ABT9ZWC8</accession>
<dbReference type="PROSITE" id="PS51066">
    <property type="entry name" value="ZF_FPG_2"/>
    <property type="match status" value="1"/>
</dbReference>
<keyword evidence="12 15" id="KW-0511">Multifunctional enzyme</keyword>
<evidence type="ECO:0000256" key="2">
    <source>
        <dbReference type="ARBA" id="ARBA00009409"/>
    </source>
</evidence>
<dbReference type="EC" id="4.2.99.18" evidence="15"/>
<evidence type="ECO:0000256" key="13">
    <source>
        <dbReference type="ARBA" id="ARBA00023295"/>
    </source>
</evidence>
<dbReference type="InterPro" id="IPR035937">
    <property type="entry name" value="FPG_N"/>
</dbReference>
<organism evidence="18 19">
    <name type="scientific">Evansella vedderi</name>
    <dbReference type="NCBI Taxonomy" id="38282"/>
    <lineage>
        <taxon>Bacteria</taxon>
        <taxon>Bacillati</taxon>
        <taxon>Bacillota</taxon>
        <taxon>Bacilli</taxon>
        <taxon>Bacillales</taxon>
        <taxon>Bacillaceae</taxon>
        <taxon>Evansella</taxon>
    </lineage>
</organism>
<feature type="active site" description="Proton donor; for delta-elimination activity" evidence="15">
    <location>
        <position position="264"/>
    </location>
</feature>
<comment type="caution">
    <text evidence="18">The sequence shown here is derived from an EMBL/GenBank/DDBJ whole genome shotgun (WGS) entry which is preliminary data.</text>
</comment>
<evidence type="ECO:0000256" key="3">
    <source>
        <dbReference type="ARBA" id="ARBA00011245"/>
    </source>
</evidence>
<evidence type="ECO:0000259" key="16">
    <source>
        <dbReference type="PROSITE" id="PS51066"/>
    </source>
</evidence>
<evidence type="ECO:0000256" key="4">
    <source>
        <dbReference type="ARBA" id="ARBA00022723"/>
    </source>
</evidence>
<dbReference type="InterPro" id="IPR015886">
    <property type="entry name" value="H2TH_FPG"/>
</dbReference>
<keyword evidence="19" id="KW-1185">Reference proteome</keyword>
<keyword evidence="9 15" id="KW-0238">DNA-binding</keyword>
<dbReference type="Pfam" id="PF01149">
    <property type="entry name" value="Fapy_DNA_glyco"/>
    <property type="match status" value="1"/>
</dbReference>
<keyword evidence="4 15" id="KW-0479">Metal-binding</keyword>
<evidence type="ECO:0000256" key="12">
    <source>
        <dbReference type="ARBA" id="ARBA00023268"/>
    </source>
</evidence>
<dbReference type="HAMAP" id="MF_00103">
    <property type="entry name" value="Fapy_DNA_glycosyl"/>
    <property type="match status" value="1"/>
</dbReference>
<evidence type="ECO:0000256" key="10">
    <source>
        <dbReference type="ARBA" id="ARBA00023204"/>
    </source>
</evidence>
<feature type="active site" description="Schiff-base intermediate with DNA" evidence="15">
    <location>
        <position position="2"/>
    </location>
</feature>
<keyword evidence="6 15" id="KW-0863">Zinc-finger</keyword>
<keyword evidence="5 15" id="KW-0227">DNA damage</keyword>
<evidence type="ECO:0000313" key="18">
    <source>
        <dbReference type="EMBL" id="MDQ0255057.1"/>
    </source>
</evidence>
<dbReference type="EC" id="3.2.2.23" evidence="15"/>
<dbReference type="SUPFAM" id="SSF81624">
    <property type="entry name" value="N-terminal domain of MutM-like DNA repair proteins"/>
    <property type="match status" value="1"/>
</dbReference>
<dbReference type="GO" id="GO:0008534">
    <property type="term" value="F:oxidized purine nucleobase lesion DNA N-glycosylase activity"/>
    <property type="evidence" value="ECO:0007669"/>
    <property type="project" value="UniProtKB-EC"/>
</dbReference>